<name>A0A916YM00_9BACL</name>
<dbReference type="InterPro" id="IPR050640">
    <property type="entry name" value="Bact_2-comp_sensor_kinase"/>
</dbReference>
<keyword evidence="7" id="KW-1133">Transmembrane helix</keyword>
<evidence type="ECO:0000256" key="4">
    <source>
        <dbReference type="ARBA" id="ARBA00022679"/>
    </source>
</evidence>
<dbReference type="SMART" id="SM00304">
    <property type="entry name" value="HAMP"/>
    <property type="match status" value="1"/>
</dbReference>
<comment type="caution">
    <text evidence="9">The sequence shown here is derived from an EMBL/GenBank/DDBJ whole genome shotgun (WGS) entry which is preliminary data.</text>
</comment>
<dbReference type="InterPro" id="IPR010559">
    <property type="entry name" value="Sig_transdc_His_kin_internal"/>
</dbReference>
<evidence type="ECO:0000256" key="7">
    <source>
        <dbReference type="SAM" id="Phobius"/>
    </source>
</evidence>
<keyword evidence="4" id="KW-0808">Transferase</keyword>
<feature type="transmembrane region" description="Helical" evidence="7">
    <location>
        <begin position="16"/>
        <end position="35"/>
    </location>
</feature>
<dbReference type="Proteomes" id="UP000612456">
    <property type="component" value="Unassembled WGS sequence"/>
</dbReference>
<dbReference type="SUPFAM" id="SSF158472">
    <property type="entry name" value="HAMP domain-like"/>
    <property type="match status" value="1"/>
</dbReference>
<evidence type="ECO:0000256" key="2">
    <source>
        <dbReference type="ARBA" id="ARBA00022475"/>
    </source>
</evidence>
<dbReference type="GO" id="GO:0000155">
    <property type="term" value="F:phosphorelay sensor kinase activity"/>
    <property type="evidence" value="ECO:0007669"/>
    <property type="project" value="InterPro"/>
</dbReference>
<evidence type="ECO:0000313" key="10">
    <source>
        <dbReference type="Proteomes" id="UP000612456"/>
    </source>
</evidence>
<comment type="subcellular location">
    <subcellularLocation>
        <location evidence="1">Cell membrane</location>
        <topology evidence="1">Multi-pass membrane protein</topology>
    </subcellularLocation>
</comment>
<dbReference type="CDD" id="cd06225">
    <property type="entry name" value="HAMP"/>
    <property type="match status" value="1"/>
</dbReference>
<dbReference type="AlphaFoldDB" id="A0A916YM00"/>
<evidence type="ECO:0000256" key="6">
    <source>
        <dbReference type="ARBA" id="ARBA00023136"/>
    </source>
</evidence>
<feature type="domain" description="HAMP" evidence="8">
    <location>
        <begin position="315"/>
        <end position="367"/>
    </location>
</feature>
<keyword evidence="5" id="KW-0418">Kinase</keyword>
<dbReference type="PANTHER" id="PTHR34220">
    <property type="entry name" value="SENSOR HISTIDINE KINASE YPDA"/>
    <property type="match status" value="1"/>
</dbReference>
<organism evidence="9 10">
    <name type="scientific">Paenibacillus nasutitermitis</name>
    <dbReference type="NCBI Taxonomy" id="1652958"/>
    <lineage>
        <taxon>Bacteria</taxon>
        <taxon>Bacillati</taxon>
        <taxon>Bacillota</taxon>
        <taxon>Bacilli</taxon>
        <taxon>Bacillales</taxon>
        <taxon>Paenibacillaceae</taxon>
        <taxon>Paenibacillus</taxon>
    </lineage>
</organism>
<keyword evidence="7" id="KW-0812">Transmembrane</keyword>
<keyword evidence="2" id="KW-1003">Cell membrane</keyword>
<dbReference type="InterPro" id="IPR003594">
    <property type="entry name" value="HATPase_dom"/>
</dbReference>
<sequence length="593" mass="67018">MKRIRLTKLNLRTKLFLLYFMTIFIPLIITTQIVLSISGKKIIQQTTNLVQDSTQQTSITIQGQLNQYVDMVNRLSYDQELINYLNPNRVYQSDLESIDAYAYYLKPVTFYDFNNKNATASLKIYFTNTTLLQDSNTFIFADHDVQNQLEYTSATAALGKLVWGEIGDQIYLSRAMYNSQRQFTAVVSVLISNSIFDSLTVKGTKSAQAMAVTDTEGKTIYSNSNIPMTWPIVRKLIESDQQVEPFDIKDDRTGQMFKVLIKKLGDGQAFSNWRLLTLIPLDQIIHEEVTIRKTLLAAFLLCLLFSSGMFIIALNRITARIKALVKKMQSSRNGEFSIIEDTGATDEIGVLTKSFNRMIENLQQSIIENYKVNLTLKDITIKKREAELYALQSQINPHFLFNTLESIRMGLHNKGDQETSSVVLSFSKLFRHLLNWEGDLVGLEEELELVEKYLSIQKYRFQDRISYQIAFPPHLKNTLIPKLTIQPLVENAVKHGIESIGGTALISITVVEGDNDTMQIVVEDNGMGIPPVKLVAIQRELASEEMKKSGSIGLKNVHDRIALHFGAGYGIAIGGNEPTGTRVVVLLPIQYPL</sequence>
<gene>
    <name evidence="9" type="ORF">GCM10010911_03370</name>
</gene>
<dbReference type="PROSITE" id="PS50885">
    <property type="entry name" value="HAMP"/>
    <property type="match status" value="1"/>
</dbReference>
<dbReference type="PANTHER" id="PTHR34220:SF7">
    <property type="entry name" value="SENSOR HISTIDINE KINASE YPDA"/>
    <property type="match status" value="1"/>
</dbReference>
<protein>
    <recommendedName>
        <fullName evidence="8">HAMP domain-containing protein</fullName>
    </recommendedName>
</protein>
<evidence type="ECO:0000256" key="1">
    <source>
        <dbReference type="ARBA" id="ARBA00004651"/>
    </source>
</evidence>
<evidence type="ECO:0000259" key="8">
    <source>
        <dbReference type="PROSITE" id="PS50885"/>
    </source>
</evidence>
<keyword evidence="6 7" id="KW-0472">Membrane</keyword>
<dbReference type="Pfam" id="PF06580">
    <property type="entry name" value="His_kinase"/>
    <property type="match status" value="1"/>
</dbReference>
<dbReference type="EMBL" id="BMHP01000001">
    <property type="protein sequence ID" value="GGD49157.1"/>
    <property type="molecule type" value="Genomic_DNA"/>
</dbReference>
<evidence type="ECO:0000256" key="3">
    <source>
        <dbReference type="ARBA" id="ARBA00022553"/>
    </source>
</evidence>
<dbReference type="RefSeq" id="WP_188988499.1">
    <property type="nucleotide sequence ID" value="NZ_BMHP01000001.1"/>
</dbReference>
<keyword evidence="10" id="KW-1185">Reference proteome</keyword>
<reference evidence="9" key="2">
    <citation type="submission" date="2020-09" db="EMBL/GenBank/DDBJ databases">
        <authorList>
            <person name="Sun Q."/>
            <person name="Zhou Y."/>
        </authorList>
    </citation>
    <scope>NUCLEOTIDE SEQUENCE</scope>
    <source>
        <strain evidence="9">CGMCC 1.15178</strain>
    </source>
</reference>
<evidence type="ECO:0000256" key="5">
    <source>
        <dbReference type="ARBA" id="ARBA00022777"/>
    </source>
</evidence>
<dbReference type="SUPFAM" id="SSF55874">
    <property type="entry name" value="ATPase domain of HSP90 chaperone/DNA topoisomerase II/histidine kinase"/>
    <property type="match status" value="1"/>
</dbReference>
<feature type="transmembrane region" description="Helical" evidence="7">
    <location>
        <begin position="295"/>
        <end position="318"/>
    </location>
</feature>
<keyword evidence="3" id="KW-0597">Phosphoprotein</keyword>
<reference evidence="9" key="1">
    <citation type="journal article" date="2014" name="Int. J. Syst. Evol. Microbiol.">
        <title>Complete genome sequence of Corynebacterium casei LMG S-19264T (=DSM 44701T), isolated from a smear-ripened cheese.</title>
        <authorList>
            <consortium name="US DOE Joint Genome Institute (JGI-PGF)"/>
            <person name="Walter F."/>
            <person name="Albersmeier A."/>
            <person name="Kalinowski J."/>
            <person name="Ruckert C."/>
        </authorList>
    </citation>
    <scope>NUCLEOTIDE SEQUENCE</scope>
    <source>
        <strain evidence="9">CGMCC 1.15178</strain>
    </source>
</reference>
<dbReference type="Gene3D" id="3.30.565.10">
    <property type="entry name" value="Histidine kinase-like ATPase, C-terminal domain"/>
    <property type="match status" value="1"/>
</dbReference>
<dbReference type="InterPro" id="IPR036890">
    <property type="entry name" value="HATPase_C_sf"/>
</dbReference>
<dbReference type="SMART" id="SM00387">
    <property type="entry name" value="HATPase_c"/>
    <property type="match status" value="1"/>
</dbReference>
<dbReference type="Gene3D" id="6.10.340.10">
    <property type="match status" value="1"/>
</dbReference>
<dbReference type="Pfam" id="PF00672">
    <property type="entry name" value="HAMP"/>
    <property type="match status" value="1"/>
</dbReference>
<evidence type="ECO:0000313" key="9">
    <source>
        <dbReference type="EMBL" id="GGD49157.1"/>
    </source>
</evidence>
<dbReference type="InterPro" id="IPR003660">
    <property type="entry name" value="HAMP_dom"/>
</dbReference>
<dbReference type="Pfam" id="PF02518">
    <property type="entry name" value="HATPase_c"/>
    <property type="match status" value="1"/>
</dbReference>
<dbReference type="GO" id="GO:0005886">
    <property type="term" value="C:plasma membrane"/>
    <property type="evidence" value="ECO:0007669"/>
    <property type="project" value="UniProtKB-SubCell"/>
</dbReference>
<proteinExistence type="predicted"/>
<accession>A0A916YM00</accession>